<keyword evidence="2 3" id="KW-0449">Lipoprotein</keyword>
<dbReference type="STRING" id="1031564.CINS_1494"/>
<comment type="similarity">
    <text evidence="1 2">Belongs to the outer membrane factor (OMF) (TC 1.B.17) family.</text>
</comment>
<dbReference type="HOGENOM" id="CLU_012817_13_1_7"/>
<comment type="subcellular location">
    <subcellularLocation>
        <location evidence="2">Cell membrane</location>
        <topology evidence="2">Lipid-anchor</topology>
    </subcellularLocation>
</comment>
<reference evidence="3 4" key="1">
    <citation type="journal article" date="2014" name="Genome Biol. Evol.">
        <title>Comparative Genomics of the Campylobacter lari Group.</title>
        <authorList>
            <person name="Miller W.G."/>
            <person name="Yee E."/>
            <person name="Chapman M.H."/>
            <person name="Smith T.P."/>
            <person name="Bono J.L."/>
            <person name="Huynh S."/>
            <person name="Parker C.T."/>
            <person name="Vandamme P."/>
            <person name="Luong K."/>
            <person name="Korlach J."/>
        </authorList>
    </citation>
    <scope>NUCLEOTIDE SEQUENCE [LARGE SCALE GENOMIC DNA]</scope>
    <source>
        <strain evidence="3 4">NCTC 12927</strain>
    </source>
</reference>
<dbReference type="GeneID" id="74432272"/>
<keyword evidence="2" id="KW-0812">Transmembrane</keyword>
<dbReference type="InterPro" id="IPR003423">
    <property type="entry name" value="OMP_efflux"/>
</dbReference>
<dbReference type="PANTHER" id="PTHR30203">
    <property type="entry name" value="OUTER MEMBRANE CATION EFFLUX PROTEIN"/>
    <property type="match status" value="1"/>
</dbReference>
<evidence type="ECO:0000313" key="4">
    <source>
        <dbReference type="Proteomes" id="UP000031163"/>
    </source>
</evidence>
<evidence type="ECO:0000256" key="1">
    <source>
        <dbReference type="ARBA" id="ARBA00007613"/>
    </source>
</evidence>
<dbReference type="NCBIfam" id="TIGR01845">
    <property type="entry name" value="outer_NodT"/>
    <property type="match status" value="1"/>
</dbReference>
<protein>
    <submittedName>
        <fullName evidence="3">Multidrug efflux system CmeABC, outer membrane lipoprotein CmeC</fullName>
    </submittedName>
</protein>
<keyword evidence="2" id="KW-0564">Palmitate</keyword>
<dbReference type="PROSITE" id="PS51257">
    <property type="entry name" value="PROKAR_LIPOPROTEIN"/>
    <property type="match status" value="1"/>
</dbReference>
<keyword evidence="2" id="KW-1134">Transmembrane beta strand</keyword>
<dbReference type="Gene3D" id="1.20.1600.10">
    <property type="entry name" value="Outer membrane efflux proteins (OEP)"/>
    <property type="match status" value="1"/>
</dbReference>
<evidence type="ECO:0000256" key="2">
    <source>
        <dbReference type="RuleBase" id="RU362097"/>
    </source>
</evidence>
<gene>
    <name evidence="3" type="primary">cmeC</name>
    <name evidence="3" type="ORF">CINS_1494</name>
</gene>
<sequence length="480" mass="54473">MRKILIIASCFFIAACSLKPNLKISDVNYTKSLDENISINKQWWKMFNDDNLNYLVEQALKNNNDLQIAYINLQKAYEALGISRSDLLPKLDGSASGARSKTSINAPSNKSKDFAFGNDFKLGLNLSYEIDLWGKYRDNYGASKSKLQASEFDYESARLSLISNVTKTYFNIASLSEQVKILEESVQSYQKTYNLKLEHFKIGAIGEYELSKFKAELDNSKILLTNAKIKKESNTKALKILTSNTIDDILYNSVNYTKIGQYDVNIPQGIGSEILLQRPDIQSALKTLEEKNYLVGVARSAFLPNLSLTGLLGYESKDLDLLVKNGSGTWGVAGNFMMPIFHWGEIYNSVNIAKLSKDEAFLQYENTLKKAFGEIQLALFNRRNYYENEKNYENLFLAQSKIYEISNVRYENGVINLADYLQDQRNYLNAKLAYINSSYELANSIVDVIKAFGGGFNAKENSKDNIKDMEENLKSNFYNN</sequence>
<keyword evidence="2" id="KW-0472">Membrane</keyword>
<dbReference type="GO" id="GO:0005886">
    <property type="term" value="C:plasma membrane"/>
    <property type="evidence" value="ECO:0007669"/>
    <property type="project" value="UniProtKB-SubCell"/>
</dbReference>
<name>A0A0A8H2T5_9BACT</name>
<dbReference type="SUPFAM" id="SSF56954">
    <property type="entry name" value="Outer membrane efflux proteins (OEP)"/>
    <property type="match status" value="1"/>
</dbReference>
<dbReference type="RefSeq" id="WP_039651208.1">
    <property type="nucleotide sequence ID" value="NZ_CP007770.1"/>
</dbReference>
<dbReference type="GO" id="GO:0015562">
    <property type="term" value="F:efflux transmembrane transporter activity"/>
    <property type="evidence" value="ECO:0007669"/>
    <property type="project" value="InterPro"/>
</dbReference>
<organism evidence="3 4">
    <name type="scientific">Campylobacter insulaenigrae NCTC 12927</name>
    <dbReference type="NCBI Taxonomy" id="1031564"/>
    <lineage>
        <taxon>Bacteria</taxon>
        <taxon>Pseudomonadati</taxon>
        <taxon>Campylobacterota</taxon>
        <taxon>Epsilonproteobacteria</taxon>
        <taxon>Campylobacterales</taxon>
        <taxon>Campylobacteraceae</taxon>
        <taxon>Campylobacter</taxon>
    </lineage>
</organism>
<dbReference type="InterPro" id="IPR010131">
    <property type="entry name" value="MdtP/NodT-like"/>
</dbReference>
<dbReference type="Proteomes" id="UP000031163">
    <property type="component" value="Chromosome"/>
</dbReference>
<proteinExistence type="inferred from homology"/>
<dbReference type="AlphaFoldDB" id="A0A0A8H2T5"/>
<dbReference type="EMBL" id="CP007770">
    <property type="protein sequence ID" value="AJC88433.1"/>
    <property type="molecule type" value="Genomic_DNA"/>
</dbReference>
<evidence type="ECO:0000313" key="3">
    <source>
        <dbReference type="EMBL" id="AJC88433.1"/>
    </source>
</evidence>
<dbReference type="KEGG" id="cis:CINS_1494"/>
<accession>A0A0A8H2T5</accession>
<dbReference type="Pfam" id="PF02321">
    <property type="entry name" value="OEP"/>
    <property type="match status" value="2"/>
</dbReference>